<dbReference type="EMBL" id="JBHILJ010000013">
    <property type="protein sequence ID" value="MFB5738306.1"/>
    <property type="molecule type" value="Genomic_DNA"/>
</dbReference>
<dbReference type="RefSeq" id="WP_375517622.1">
    <property type="nucleotide sequence ID" value="NZ_JBHILI010000009.1"/>
</dbReference>
<organism evidence="2 3">
    <name type="scientific">Leptospira wolffii</name>
    <dbReference type="NCBI Taxonomy" id="409998"/>
    <lineage>
        <taxon>Bacteria</taxon>
        <taxon>Pseudomonadati</taxon>
        <taxon>Spirochaetota</taxon>
        <taxon>Spirochaetia</taxon>
        <taxon>Leptospirales</taxon>
        <taxon>Leptospiraceae</taxon>
        <taxon>Leptospira</taxon>
    </lineage>
</organism>
<dbReference type="GO" id="GO:0016787">
    <property type="term" value="F:hydrolase activity"/>
    <property type="evidence" value="ECO:0007669"/>
    <property type="project" value="UniProtKB-KW"/>
</dbReference>
<dbReference type="PANTHER" id="PTHR43283">
    <property type="entry name" value="BETA-LACTAMASE-RELATED"/>
    <property type="match status" value="1"/>
</dbReference>
<dbReference type="EC" id="3.-.-.-" evidence="2"/>
<dbReference type="Proteomes" id="UP001580391">
    <property type="component" value="Unassembled WGS sequence"/>
</dbReference>
<keyword evidence="3" id="KW-1185">Reference proteome</keyword>
<feature type="domain" description="Beta-lactamase-related" evidence="1">
    <location>
        <begin position="55"/>
        <end position="342"/>
    </location>
</feature>
<name>A0ABV5BSP6_9LEPT</name>
<evidence type="ECO:0000313" key="3">
    <source>
        <dbReference type="Proteomes" id="UP001580391"/>
    </source>
</evidence>
<reference evidence="2 3" key="1">
    <citation type="submission" date="2024-09" db="EMBL/GenBank/DDBJ databases">
        <title>Taxonomic and Genotyping Characterization of Leptospira Strains isolated from Multiple Sources in Colombia highlights the importance of intermediate species.</title>
        <authorList>
            <person name="Torres Higuera L."/>
            <person name="Rojas Tapias D."/>
            <person name="Jimenez Velasquez S."/>
            <person name="Renjifo Ibanez C."/>
        </authorList>
    </citation>
    <scope>NUCLEOTIDE SEQUENCE [LARGE SCALE GENOMIC DNA]</scope>
    <source>
        <strain evidence="2 3">Lep080</strain>
    </source>
</reference>
<dbReference type="InterPro" id="IPR050789">
    <property type="entry name" value="Diverse_Enzym_Activities"/>
</dbReference>
<dbReference type="Pfam" id="PF00144">
    <property type="entry name" value="Beta-lactamase"/>
    <property type="match status" value="1"/>
</dbReference>
<dbReference type="PROSITE" id="PS51257">
    <property type="entry name" value="PROKAR_LIPOPROTEIN"/>
    <property type="match status" value="1"/>
</dbReference>
<keyword evidence="2" id="KW-0378">Hydrolase</keyword>
<dbReference type="InterPro" id="IPR001466">
    <property type="entry name" value="Beta-lactam-related"/>
</dbReference>
<dbReference type="PANTHER" id="PTHR43283:SF7">
    <property type="entry name" value="BETA-LACTAMASE-RELATED DOMAIN-CONTAINING PROTEIN"/>
    <property type="match status" value="1"/>
</dbReference>
<dbReference type="Gene3D" id="3.40.710.10">
    <property type="entry name" value="DD-peptidase/beta-lactamase superfamily"/>
    <property type="match status" value="1"/>
</dbReference>
<accession>A0ABV5BSP6</accession>
<comment type="caution">
    <text evidence="2">The sequence shown here is derived from an EMBL/GenBank/DDBJ whole genome shotgun (WGS) entry which is preliminary data.</text>
</comment>
<dbReference type="InterPro" id="IPR012338">
    <property type="entry name" value="Beta-lactam/transpept-like"/>
</dbReference>
<proteinExistence type="predicted"/>
<sequence length="363" mass="40764">MRSVFCVCFFFLVACGGNPLPYAARILVPSEDSKIGTLGAWATEELYRSSSGKTRTNAILVSQKGRVLLEAYASEFGPNSLHPLWSVSKFLMNGVLGQAVREGRISLQDPVTDHLAESKELLNKNLKVKDLLFFASGIDWKERYEWMPFQSDILEILYGSGRTDIEGYVSSLGFSESPGLRVSYSSGDSNLLSAILTRTSGKDYPRKFLHSVGIESFVWERDGKGVPISSSYLYLSARDLAKLGEFYKNEMRGNPSGVFPGDWIDRTFISLEEKSLKYLNWIPFPSMGGHVYLNRHRFDSSRPFHPSLSGNAFFASGHWGQFLVVDPEKDLIVVRLGNDRGKRFPMGEFLDRLVPILEERGNL</sequence>
<dbReference type="SUPFAM" id="SSF56601">
    <property type="entry name" value="beta-lactamase/transpeptidase-like"/>
    <property type="match status" value="1"/>
</dbReference>
<protein>
    <submittedName>
        <fullName evidence="2">Serine hydrolase domain-containing protein</fullName>
        <ecNumber evidence="2">3.-.-.-</ecNumber>
    </submittedName>
</protein>
<evidence type="ECO:0000259" key="1">
    <source>
        <dbReference type="Pfam" id="PF00144"/>
    </source>
</evidence>
<gene>
    <name evidence="2" type="ORF">ACE5IX_17445</name>
</gene>
<evidence type="ECO:0000313" key="2">
    <source>
        <dbReference type="EMBL" id="MFB5738306.1"/>
    </source>
</evidence>